<evidence type="ECO:0000313" key="1">
    <source>
        <dbReference type="EMBL" id="TNV73848.1"/>
    </source>
</evidence>
<reference evidence="1" key="1">
    <citation type="submission" date="2019-06" db="EMBL/GenBank/DDBJ databases">
        <authorList>
            <person name="Zheng W."/>
        </authorList>
    </citation>
    <scope>NUCLEOTIDE SEQUENCE</scope>
    <source>
        <strain evidence="1">QDHG01</strain>
    </source>
</reference>
<protein>
    <submittedName>
        <fullName evidence="1">Uncharacterized protein</fullName>
    </submittedName>
</protein>
<evidence type="ECO:0000313" key="2">
    <source>
        <dbReference type="Proteomes" id="UP000785679"/>
    </source>
</evidence>
<dbReference type="Proteomes" id="UP000785679">
    <property type="component" value="Unassembled WGS sequence"/>
</dbReference>
<keyword evidence="2" id="KW-1185">Reference proteome</keyword>
<dbReference type="AlphaFoldDB" id="A0A8J8SXF6"/>
<dbReference type="EMBL" id="RRYP01017967">
    <property type="protein sequence ID" value="TNV73848.1"/>
    <property type="molecule type" value="Genomic_DNA"/>
</dbReference>
<gene>
    <name evidence="1" type="ORF">FGO68_gene14848</name>
</gene>
<comment type="caution">
    <text evidence="1">The sequence shown here is derived from an EMBL/GenBank/DDBJ whole genome shotgun (WGS) entry which is preliminary data.</text>
</comment>
<accession>A0A8J8SXF6</accession>
<proteinExistence type="predicted"/>
<organism evidence="1 2">
    <name type="scientific">Halteria grandinella</name>
    <dbReference type="NCBI Taxonomy" id="5974"/>
    <lineage>
        <taxon>Eukaryota</taxon>
        <taxon>Sar</taxon>
        <taxon>Alveolata</taxon>
        <taxon>Ciliophora</taxon>
        <taxon>Intramacronucleata</taxon>
        <taxon>Spirotrichea</taxon>
        <taxon>Stichotrichia</taxon>
        <taxon>Sporadotrichida</taxon>
        <taxon>Halteriidae</taxon>
        <taxon>Halteria</taxon>
    </lineage>
</organism>
<name>A0A8J8SXF6_HALGN</name>
<sequence>MVIEDFWQQVFLQLLEYQTQESLRLRPFQLIQSSWTQQIVLGQRLMNLQSEARSYSIVSRSCYASLLLEQLALQSTQSPARLQKFSGFLQFQHTRPSFIWRLKAGTSPLVTVPTLLQTSYSIDCCPNLKRNLIIIAICLIISKCEICSSL</sequence>